<dbReference type="PANTHER" id="PTHR36180">
    <property type="entry name" value="DNA-BINDING PROTEIN-RELATED-RELATED"/>
    <property type="match status" value="1"/>
</dbReference>
<evidence type="ECO:0000259" key="1">
    <source>
        <dbReference type="PROSITE" id="PS51750"/>
    </source>
</evidence>
<evidence type="ECO:0000313" key="3">
    <source>
        <dbReference type="Proteomes" id="UP000225598"/>
    </source>
</evidence>
<feature type="domain" description="Bro-N" evidence="1">
    <location>
        <begin position="58"/>
        <end position="138"/>
    </location>
</feature>
<dbReference type="PANTHER" id="PTHR36180:SF2">
    <property type="entry name" value="BRO FAMILY PROTEIN"/>
    <property type="match status" value="1"/>
</dbReference>
<dbReference type="SMART" id="SM01040">
    <property type="entry name" value="Bro-N"/>
    <property type="match status" value="1"/>
</dbReference>
<accession>A0A1P8BKL8</accession>
<evidence type="ECO:0000313" key="2">
    <source>
        <dbReference type="EMBL" id="ANT43392.1"/>
    </source>
</evidence>
<reference evidence="2 3" key="1">
    <citation type="journal article" date="2017" name="BMC Genomics">
        <title>Genetic and functional characterisation of the lactococcal P335 phage-host interactions.</title>
        <authorList>
            <person name="Mahony J."/>
            <person name="Oliveira J."/>
            <person name="Collins B."/>
            <person name="Hanemaaijer L."/>
            <person name="Lugli G.A."/>
            <person name="Neve H."/>
            <person name="Ventura M."/>
            <person name="Kouwen T.R."/>
            <person name="Cambillau C."/>
            <person name="van Sinderen D."/>
        </authorList>
    </citation>
    <scope>NUCLEOTIDE SEQUENCE [LARGE SCALE GENOMIC DNA]</scope>
</reference>
<dbReference type="EMBL" id="KX160206">
    <property type="protein sequence ID" value="ANT43392.1"/>
    <property type="molecule type" value="Genomic_DNA"/>
</dbReference>
<dbReference type="InterPro" id="IPR003497">
    <property type="entry name" value="BRO_N_domain"/>
</dbReference>
<gene>
    <name evidence="2" type="ORF">DS50902_02</name>
</gene>
<organism evidence="2 3">
    <name type="scientific">Lactococcus phage 50902</name>
    <dbReference type="NCBI Taxonomy" id="1868848"/>
    <lineage>
        <taxon>Viruses</taxon>
        <taxon>Duplodnaviria</taxon>
        <taxon>Heunggongvirae</taxon>
        <taxon>Uroviricota</taxon>
        <taxon>Caudoviricetes</taxon>
        <taxon>Vedamuthuvirus</taxon>
        <taxon>Vedamuthuvirus vv50902</taxon>
    </lineage>
</organism>
<keyword evidence="3" id="KW-1185">Reference proteome</keyword>
<sequence length="138" mass="15859">MVVSKILQRLSVYQKKIFPISLIINHTGNNQISMPLQNFLVLKKKILVCIFLIKKSKKFELQKKKGFENFNFNNLPVRTVLIDDEPWFVGKDVAKILGYANTKDALLKHVDDEDKLGSQITTSGQIYFVNKFLQDLAS</sequence>
<protein>
    <submittedName>
        <fullName evidence="2">Antirepressor</fullName>
    </submittedName>
</protein>
<dbReference type="PROSITE" id="PS51750">
    <property type="entry name" value="BRO_N"/>
    <property type="match status" value="1"/>
</dbReference>
<dbReference type="Pfam" id="PF02498">
    <property type="entry name" value="Bro-N"/>
    <property type="match status" value="1"/>
</dbReference>
<dbReference type="Proteomes" id="UP000225598">
    <property type="component" value="Segment"/>
</dbReference>
<proteinExistence type="predicted"/>
<name>A0A1P8BKL8_9CAUD</name>